<gene>
    <name evidence="1" type="ORF">Taro_007008</name>
</gene>
<organism evidence="1 2">
    <name type="scientific">Colocasia esculenta</name>
    <name type="common">Wild taro</name>
    <name type="synonym">Arum esculentum</name>
    <dbReference type="NCBI Taxonomy" id="4460"/>
    <lineage>
        <taxon>Eukaryota</taxon>
        <taxon>Viridiplantae</taxon>
        <taxon>Streptophyta</taxon>
        <taxon>Embryophyta</taxon>
        <taxon>Tracheophyta</taxon>
        <taxon>Spermatophyta</taxon>
        <taxon>Magnoliopsida</taxon>
        <taxon>Liliopsida</taxon>
        <taxon>Araceae</taxon>
        <taxon>Aroideae</taxon>
        <taxon>Colocasieae</taxon>
        <taxon>Colocasia</taxon>
    </lineage>
</organism>
<dbReference type="AlphaFoldDB" id="A0A843TXR0"/>
<name>A0A843TXR0_COLES</name>
<evidence type="ECO:0000313" key="2">
    <source>
        <dbReference type="Proteomes" id="UP000652761"/>
    </source>
</evidence>
<sequence>MATSVARLVTSNEPVVSVDWLHANLGDPNLKVNVLGCYIEAFEVLDASWYMPDEKRDPLGEYQ</sequence>
<comment type="caution">
    <text evidence="1">The sequence shown here is derived from an EMBL/GenBank/DDBJ whole genome shotgun (WGS) entry which is preliminary data.</text>
</comment>
<keyword evidence="2" id="KW-1185">Reference proteome</keyword>
<protein>
    <submittedName>
        <fullName evidence="1">Uncharacterized protein</fullName>
    </submittedName>
</protein>
<proteinExistence type="predicted"/>
<dbReference type="InterPro" id="IPR036873">
    <property type="entry name" value="Rhodanese-like_dom_sf"/>
</dbReference>
<dbReference type="EMBL" id="NMUH01000217">
    <property type="protein sequence ID" value="MQL74647.1"/>
    <property type="molecule type" value="Genomic_DNA"/>
</dbReference>
<accession>A0A843TXR0</accession>
<dbReference type="Proteomes" id="UP000652761">
    <property type="component" value="Unassembled WGS sequence"/>
</dbReference>
<evidence type="ECO:0000313" key="1">
    <source>
        <dbReference type="EMBL" id="MQL74647.1"/>
    </source>
</evidence>
<dbReference type="OrthoDB" id="1710864at2759"/>
<dbReference type="Gene3D" id="3.40.250.10">
    <property type="entry name" value="Rhodanese-like domain"/>
    <property type="match status" value="1"/>
</dbReference>
<reference evidence="1" key="1">
    <citation type="submission" date="2017-07" db="EMBL/GenBank/DDBJ databases">
        <title>Taro Niue Genome Assembly and Annotation.</title>
        <authorList>
            <person name="Atibalentja N."/>
            <person name="Keating K."/>
            <person name="Fields C.J."/>
        </authorList>
    </citation>
    <scope>NUCLEOTIDE SEQUENCE</scope>
    <source>
        <strain evidence="1">Niue_2</strain>
        <tissue evidence="1">Leaf</tissue>
    </source>
</reference>
<feature type="non-terminal residue" evidence="1">
    <location>
        <position position="63"/>
    </location>
</feature>